<keyword evidence="5 15" id="KW-0540">Nuclease</keyword>
<dbReference type="SMART" id="SM00891">
    <property type="entry name" value="ERCC4"/>
    <property type="match status" value="1"/>
</dbReference>
<dbReference type="InParanoid" id="A5E4U4"/>
<comment type="similarity">
    <text evidence="3 15">Belongs to the XPF family.</text>
</comment>
<name>A5E4U4_LODEL</name>
<evidence type="ECO:0000256" key="13">
    <source>
        <dbReference type="ARBA" id="ARBA00023242"/>
    </source>
</evidence>
<keyword evidence="11 15" id="KW-0233">DNA recombination</keyword>
<evidence type="ECO:0000256" key="15">
    <source>
        <dbReference type="RuleBase" id="RU369042"/>
    </source>
</evidence>
<dbReference type="GO" id="GO:0004857">
    <property type="term" value="F:enzyme inhibitor activity"/>
    <property type="evidence" value="ECO:0007669"/>
    <property type="project" value="EnsemblFungi"/>
</dbReference>
<dbReference type="SUPFAM" id="SSF52980">
    <property type="entry name" value="Restriction endonuclease-like"/>
    <property type="match status" value="1"/>
</dbReference>
<dbReference type="PANTHER" id="PTHR13451">
    <property type="entry name" value="CLASS II CROSSOVER JUNCTION ENDONUCLEASE MUS81"/>
    <property type="match status" value="1"/>
</dbReference>
<dbReference type="InterPro" id="IPR011335">
    <property type="entry name" value="Restrct_endonuc-II-like"/>
</dbReference>
<dbReference type="GO" id="GO:0005634">
    <property type="term" value="C:nucleus"/>
    <property type="evidence" value="ECO:0007669"/>
    <property type="project" value="UniProtKB-SubCell"/>
</dbReference>
<dbReference type="FunFam" id="1.10.10.10:FF:000307">
    <property type="entry name" value="Crossover junction endonuclease MUS81"/>
    <property type="match status" value="1"/>
</dbReference>
<evidence type="ECO:0000256" key="2">
    <source>
        <dbReference type="ARBA" id="ARBA00004123"/>
    </source>
</evidence>
<dbReference type="Gene3D" id="3.40.50.10130">
    <property type="match status" value="1"/>
</dbReference>
<evidence type="ECO:0000256" key="1">
    <source>
        <dbReference type="ARBA" id="ARBA00001946"/>
    </source>
</evidence>
<keyword evidence="14" id="KW-0469">Meiosis</keyword>
<dbReference type="Gene3D" id="1.10.150.670">
    <property type="entry name" value="Crossover junction endonuclease EME1, DNA-binding domain"/>
    <property type="match status" value="1"/>
</dbReference>
<keyword evidence="19" id="KW-1185">Reference proteome</keyword>
<keyword evidence="12 15" id="KW-0234">DNA repair</keyword>
<dbReference type="InterPro" id="IPR027421">
    <property type="entry name" value="DNA_pol_lamdba_lyase_dom_sf"/>
</dbReference>
<evidence type="ECO:0000313" key="18">
    <source>
        <dbReference type="EMBL" id="EDK46452.1"/>
    </source>
</evidence>
<sequence length="635" mass="72463">MSTTPQTPPPPPTTTTSSLVSELKEVPSDFKPYVIEWIKDDAIKATKIGSKMAVLYNRILGQVKRFPDPIIDTRTLKLIRYIGVKTAESLRDRVLQLCKENGWEPPHGFLDEVEARRKALSSRADEAEEQDKNRDSQSPEKRAKKAKRARSTANYVPKHRSGAFAIMITLYLQDGEGHGMTRDQITSVASKYCDKSFTVSNTAFHSAWDSIKTLMTKDLVYSTGRSPKYYFLTEEGKELATKLKEAVDIESSPLHHTMANTSYDNGLRLDTTYEQSSPISNKMTSEITTNDLQRVVQQDTTPILSNFTHVPGSGENAKTLAKKSAHDASSRTYEGTKYEIWSRNEYDIVLYIDNREVRSKQERDFFQRKVEGAGVVCDAKSLSCGDTIWVAKHKQTGKEAVLNYLCERKRIDDLCDSIRDGRFQEQKNRMKKTGISHCYYLVEEVSFAKERGYSTLDSVQTSISQIMTNANIYLRRFKDIDETTDFLVLLTKVIEERMTETNLIVLKPRDIENQEQYHQLLTSFRHKFEARANYACAHLFSSFQNMLGKTSQMTVKELFILMLMTIKGCSLEKAVVIQSRFPTPKNLIEFYHVQHAQASVDSKKVLLSDEFKHQVGNKKIGKVLLEKVYDVWGSV</sequence>
<dbReference type="InterPro" id="IPR047417">
    <property type="entry name" value="WHD_MUS81"/>
</dbReference>
<dbReference type="Pfam" id="PF21136">
    <property type="entry name" value="WHD_MUS81"/>
    <property type="match status" value="1"/>
</dbReference>
<dbReference type="EC" id="3.1.22.-" evidence="15"/>
<comment type="function">
    <text evidence="15">Interacts with EME1 to form a DNA structure-specific endonuclease with substrate preference for branched DNA structures with a 5'-end at the branch nick. Typical substrates include 3'-flap structures, D-loops, replication forks and nicked Holliday junctions. May be required in mitosis for the processing of stalled or collapsed replication fork intermediates. May be required in meiosis for the repair of meiosis-specific double strand breaks subsequent to single-end invasion (SEI).</text>
</comment>
<dbReference type="eggNOG" id="KOG2379">
    <property type="taxonomic scope" value="Eukaryota"/>
</dbReference>
<dbReference type="Pfam" id="PF02732">
    <property type="entry name" value="ERCC4"/>
    <property type="match status" value="1"/>
</dbReference>
<dbReference type="CDD" id="cd20074">
    <property type="entry name" value="XPF_nuclease_Mus81"/>
    <property type="match status" value="1"/>
</dbReference>
<evidence type="ECO:0000256" key="14">
    <source>
        <dbReference type="ARBA" id="ARBA00023254"/>
    </source>
</evidence>
<feature type="domain" description="ERCC4" evidence="17">
    <location>
        <begin position="349"/>
        <end position="446"/>
    </location>
</feature>
<evidence type="ECO:0000256" key="12">
    <source>
        <dbReference type="ARBA" id="ARBA00023204"/>
    </source>
</evidence>
<dbReference type="GO" id="GO:0046872">
    <property type="term" value="F:metal ion binding"/>
    <property type="evidence" value="ECO:0007669"/>
    <property type="project" value="UniProtKB-UniRule"/>
</dbReference>
<dbReference type="KEGG" id="lel:PVL30_005369"/>
<gene>
    <name evidence="18" type="ORF">LELG_04633</name>
</gene>
<comment type="subunit">
    <text evidence="15">Interacts with EME1.</text>
</comment>
<keyword evidence="7 15" id="KW-0255">Endonuclease</keyword>
<keyword evidence="8 15" id="KW-0227">DNA damage</keyword>
<evidence type="ECO:0000256" key="8">
    <source>
        <dbReference type="ARBA" id="ARBA00022763"/>
    </source>
</evidence>
<evidence type="ECO:0000256" key="3">
    <source>
        <dbReference type="ARBA" id="ARBA00010015"/>
    </source>
</evidence>
<keyword evidence="10 15" id="KW-0460">Magnesium</keyword>
<dbReference type="GO" id="GO:0031573">
    <property type="term" value="P:mitotic intra-S DNA damage checkpoint signaling"/>
    <property type="evidence" value="ECO:0007669"/>
    <property type="project" value="TreeGrafter"/>
</dbReference>
<dbReference type="GO" id="GO:0000727">
    <property type="term" value="P:double-strand break repair via break-induced replication"/>
    <property type="evidence" value="ECO:0007669"/>
    <property type="project" value="UniProtKB-UniRule"/>
</dbReference>
<dbReference type="AlphaFoldDB" id="A5E4U4"/>
<evidence type="ECO:0000313" key="19">
    <source>
        <dbReference type="Proteomes" id="UP000001996"/>
    </source>
</evidence>
<dbReference type="GO" id="GO:0003677">
    <property type="term" value="F:DNA binding"/>
    <property type="evidence" value="ECO:0007669"/>
    <property type="project" value="UniProtKB-UniRule"/>
</dbReference>
<dbReference type="Gene3D" id="1.10.150.110">
    <property type="entry name" value="DNA polymerase beta, N-terminal domain-like"/>
    <property type="match status" value="1"/>
</dbReference>
<dbReference type="HOGENOM" id="CLU_014329_1_0_1"/>
<dbReference type="Proteomes" id="UP000001996">
    <property type="component" value="Unassembled WGS sequence"/>
</dbReference>
<dbReference type="GO" id="GO:0000712">
    <property type="term" value="P:resolution of meiotic recombination intermediates"/>
    <property type="evidence" value="ECO:0007669"/>
    <property type="project" value="EnsemblFungi"/>
</dbReference>
<proteinExistence type="inferred from homology"/>
<dbReference type="GO" id="GO:0048476">
    <property type="term" value="C:Holliday junction resolvase complex"/>
    <property type="evidence" value="ECO:0007669"/>
    <property type="project" value="UniProtKB-UniRule"/>
</dbReference>
<evidence type="ECO:0000259" key="17">
    <source>
        <dbReference type="SMART" id="SM00891"/>
    </source>
</evidence>
<feature type="region of interest" description="Disordered" evidence="16">
    <location>
        <begin position="1"/>
        <end position="20"/>
    </location>
</feature>
<evidence type="ECO:0000256" key="7">
    <source>
        <dbReference type="ARBA" id="ARBA00022759"/>
    </source>
</evidence>
<evidence type="ECO:0000256" key="16">
    <source>
        <dbReference type="SAM" id="MobiDB-lite"/>
    </source>
</evidence>
<organism evidence="18 19">
    <name type="scientific">Lodderomyces elongisporus (strain ATCC 11503 / CBS 2605 / JCM 1781 / NBRC 1676 / NRRL YB-4239)</name>
    <name type="common">Yeast</name>
    <name type="synonym">Saccharomyces elongisporus</name>
    <dbReference type="NCBI Taxonomy" id="379508"/>
    <lineage>
        <taxon>Eukaryota</taxon>
        <taxon>Fungi</taxon>
        <taxon>Dikarya</taxon>
        <taxon>Ascomycota</taxon>
        <taxon>Saccharomycotina</taxon>
        <taxon>Pichiomycetes</taxon>
        <taxon>Debaryomycetaceae</taxon>
        <taxon>Candida/Lodderomyces clade</taxon>
        <taxon>Lodderomyces</taxon>
    </lineage>
</organism>
<evidence type="ECO:0000256" key="11">
    <source>
        <dbReference type="ARBA" id="ARBA00023172"/>
    </source>
</evidence>
<comment type="cofactor">
    <cofactor evidence="1 15">
        <name>Mg(2+)</name>
        <dbReference type="ChEBI" id="CHEBI:18420"/>
    </cofactor>
</comment>
<dbReference type="GO" id="GO:0006265">
    <property type="term" value="P:DNA topological change"/>
    <property type="evidence" value="ECO:0007669"/>
    <property type="project" value="EnsemblFungi"/>
</dbReference>
<dbReference type="GeneID" id="5231080"/>
<dbReference type="GO" id="GO:0048257">
    <property type="term" value="F:3'-flap endonuclease activity"/>
    <property type="evidence" value="ECO:0007669"/>
    <property type="project" value="TreeGrafter"/>
</dbReference>
<evidence type="ECO:0000256" key="4">
    <source>
        <dbReference type="ARBA" id="ARBA00017114"/>
    </source>
</evidence>
<dbReference type="InterPro" id="IPR036388">
    <property type="entry name" value="WH-like_DNA-bd_sf"/>
</dbReference>
<reference evidence="18 19" key="1">
    <citation type="journal article" date="2009" name="Nature">
        <title>Evolution of pathogenicity and sexual reproduction in eight Candida genomes.</title>
        <authorList>
            <person name="Butler G."/>
            <person name="Rasmussen M.D."/>
            <person name="Lin M.F."/>
            <person name="Santos M.A."/>
            <person name="Sakthikumar S."/>
            <person name="Munro C.A."/>
            <person name="Rheinbay E."/>
            <person name="Grabherr M."/>
            <person name="Forche A."/>
            <person name="Reedy J.L."/>
            <person name="Agrafioti I."/>
            <person name="Arnaud M.B."/>
            <person name="Bates S."/>
            <person name="Brown A.J."/>
            <person name="Brunke S."/>
            <person name="Costanzo M.C."/>
            <person name="Fitzpatrick D.A."/>
            <person name="de Groot P.W."/>
            <person name="Harris D."/>
            <person name="Hoyer L.L."/>
            <person name="Hube B."/>
            <person name="Klis F.M."/>
            <person name="Kodira C."/>
            <person name="Lennard N."/>
            <person name="Logue M.E."/>
            <person name="Martin R."/>
            <person name="Neiman A.M."/>
            <person name="Nikolaou E."/>
            <person name="Quail M.A."/>
            <person name="Quinn J."/>
            <person name="Santos M.C."/>
            <person name="Schmitzberger F.F."/>
            <person name="Sherlock G."/>
            <person name="Shah P."/>
            <person name="Silverstein K.A."/>
            <person name="Skrzypek M.S."/>
            <person name="Soll D."/>
            <person name="Staggs R."/>
            <person name="Stansfield I."/>
            <person name="Stumpf M.P."/>
            <person name="Sudbery P.E."/>
            <person name="Srikantha T."/>
            <person name="Zeng Q."/>
            <person name="Berman J."/>
            <person name="Berriman M."/>
            <person name="Heitman J."/>
            <person name="Gow N.A."/>
            <person name="Lorenz M.C."/>
            <person name="Birren B.W."/>
            <person name="Kellis M."/>
            <person name="Cuomo C.A."/>
        </authorList>
    </citation>
    <scope>NUCLEOTIDE SEQUENCE [LARGE SCALE GENOMIC DNA]</scope>
    <source>
        <strain evidence="19">ATCC 11503 / BCRC 21390 / CBS 2605 / JCM 1781 / NBRC 1676 / NRRL YB-4239</strain>
    </source>
</reference>
<dbReference type="CDD" id="cd21036">
    <property type="entry name" value="WH_MUS81"/>
    <property type="match status" value="1"/>
</dbReference>
<dbReference type="EMBL" id="CH981530">
    <property type="protein sequence ID" value="EDK46452.1"/>
    <property type="molecule type" value="Genomic_DNA"/>
</dbReference>
<evidence type="ECO:0000256" key="9">
    <source>
        <dbReference type="ARBA" id="ARBA00022801"/>
    </source>
</evidence>
<dbReference type="InterPro" id="IPR047416">
    <property type="entry name" value="XPF_nuclease_Mus81"/>
</dbReference>
<dbReference type="InterPro" id="IPR042530">
    <property type="entry name" value="EME1/EME2_C"/>
</dbReference>
<dbReference type="GO" id="GO:0008821">
    <property type="term" value="F:crossover junction DNA endonuclease activity"/>
    <property type="evidence" value="ECO:0007669"/>
    <property type="project" value="UniProtKB-UniRule"/>
</dbReference>
<dbReference type="Gene3D" id="1.10.10.10">
    <property type="entry name" value="Winged helix-like DNA-binding domain superfamily/Winged helix DNA-binding domain"/>
    <property type="match status" value="1"/>
</dbReference>
<dbReference type="OrthoDB" id="5963188at2759"/>
<dbReference type="OMA" id="IKDTEHW"/>
<evidence type="ECO:0000256" key="10">
    <source>
        <dbReference type="ARBA" id="ARBA00022842"/>
    </source>
</evidence>
<feature type="compositionally biased region" description="Basic and acidic residues" evidence="16">
    <location>
        <begin position="130"/>
        <end position="141"/>
    </location>
</feature>
<keyword evidence="9 15" id="KW-0378">Hydrolase</keyword>
<dbReference type="GO" id="GO:0006308">
    <property type="term" value="P:DNA catabolic process"/>
    <property type="evidence" value="ECO:0007669"/>
    <property type="project" value="UniProtKB-UniRule"/>
</dbReference>
<evidence type="ECO:0000256" key="6">
    <source>
        <dbReference type="ARBA" id="ARBA00022723"/>
    </source>
</evidence>
<dbReference type="InterPro" id="IPR033309">
    <property type="entry name" value="Mus81"/>
</dbReference>
<feature type="compositionally biased region" description="Pro residues" evidence="16">
    <location>
        <begin position="1"/>
        <end position="13"/>
    </location>
</feature>
<evidence type="ECO:0000256" key="5">
    <source>
        <dbReference type="ARBA" id="ARBA00022722"/>
    </source>
</evidence>
<dbReference type="PANTHER" id="PTHR13451:SF0">
    <property type="entry name" value="CROSSOVER JUNCTION ENDONUCLEASE MUS81"/>
    <property type="match status" value="1"/>
</dbReference>
<dbReference type="FunCoup" id="A5E4U4">
    <property type="interactions" value="189"/>
</dbReference>
<comment type="subcellular location">
    <subcellularLocation>
        <location evidence="2 15">Nucleus</location>
    </subcellularLocation>
</comment>
<accession>A5E4U4</accession>
<dbReference type="InterPro" id="IPR006166">
    <property type="entry name" value="ERCC4_domain"/>
</dbReference>
<protein>
    <recommendedName>
        <fullName evidence="4 15">Crossover junction endonuclease MUS81</fullName>
        <ecNumber evidence="15">3.1.22.-</ecNumber>
    </recommendedName>
</protein>
<feature type="region of interest" description="Disordered" evidence="16">
    <location>
        <begin position="120"/>
        <end position="155"/>
    </location>
</feature>
<keyword evidence="13 15" id="KW-0539">Nucleus</keyword>
<keyword evidence="6 15" id="KW-0479">Metal-binding</keyword>
<dbReference type="STRING" id="379508.A5E4U4"/>